<protein>
    <submittedName>
        <fullName evidence="1">Uncharacterized protein</fullName>
    </submittedName>
</protein>
<reference evidence="1" key="1">
    <citation type="submission" date="2018-04" db="EMBL/GenBank/DDBJ databases">
        <title>Transcriptome assembly of Sipha flava.</title>
        <authorList>
            <person name="Scully E.D."/>
            <person name="Geib S.M."/>
            <person name="Palmer N.A."/>
            <person name="Koch K."/>
            <person name="Bradshaw J."/>
            <person name="Heng-Moss T."/>
            <person name="Sarath G."/>
        </authorList>
    </citation>
    <scope>NUCLEOTIDE SEQUENCE</scope>
</reference>
<dbReference type="EMBL" id="GGMS01006044">
    <property type="protein sequence ID" value="MBY75247.1"/>
    <property type="molecule type" value="Transcribed_RNA"/>
</dbReference>
<sequence>MGHKNFFAAKAMQVHNRNSFDSTYTHCRTNITHMSGARVTQQQLRLKSTGVEPYFVCILRLHKSRKTSNEQNLICAYKQVMYSNNRIIDRMRGFVQRFPREFNKNTVIISKSLDFVFL</sequence>
<name>A0A2S2QBZ3_9HEMI</name>
<organism evidence="1">
    <name type="scientific">Sipha flava</name>
    <name type="common">yellow sugarcane aphid</name>
    <dbReference type="NCBI Taxonomy" id="143950"/>
    <lineage>
        <taxon>Eukaryota</taxon>
        <taxon>Metazoa</taxon>
        <taxon>Ecdysozoa</taxon>
        <taxon>Arthropoda</taxon>
        <taxon>Hexapoda</taxon>
        <taxon>Insecta</taxon>
        <taxon>Pterygota</taxon>
        <taxon>Neoptera</taxon>
        <taxon>Paraneoptera</taxon>
        <taxon>Hemiptera</taxon>
        <taxon>Sternorrhyncha</taxon>
        <taxon>Aphidomorpha</taxon>
        <taxon>Aphidoidea</taxon>
        <taxon>Aphididae</taxon>
        <taxon>Sipha</taxon>
    </lineage>
</organism>
<accession>A0A2S2QBZ3</accession>
<gene>
    <name evidence="1" type="ORF">g.61168</name>
</gene>
<proteinExistence type="predicted"/>
<dbReference type="AlphaFoldDB" id="A0A2S2QBZ3"/>
<evidence type="ECO:0000313" key="1">
    <source>
        <dbReference type="EMBL" id="MBY75247.1"/>
    </source>
</evidence>